<keyword evidence="6" id="KW-1185">Reference proteome</keyword>
<name>A0ABU9W5C0_9MICO</name>
<dbReference type="InterPro" id="IPR009057">
    <property type="entry name" value="Homeodomain-like_sf"/>
</dbReference>
<feature type="compositionally biased region" description="Low complexity" evidence="3">
    <location>
        <begin position="1"/>
        <end position="13"/>
    </location>
</feature>
<feature type="domain" description="HTH tetR-type" evidence="4">
    <location>
        <begin position="26"/>
        <end position="86"/>
    </location>
</feature>
<dbReference type="Proteomes" id="UP001425155">
    <property type="component" value="Unassembled WGS sequence"/>
</dbReference>
<proteinExistence type="predicted"/>
<keyword evidence="1 2" id="KW-0238">DNA-binding</keyword>
<evidence type="ECO:0000256" key="2">
    <source>
        <dbReference type="PROSITE-ProRule" id="PRU00335"/>
    </source>
</evidence>
<gene>
    <name evidence="5" type="ORF">WJX64_07460</name>
</gene>
<organism evidence="5 6">
    <name type="scientific">Leifsonia stereocauli</name>
    <dbReference type="NCBI Taxonomy" id="3134136"/>
    <lineage>
        <taxon>Bacteria</taxon>
        <taxon>Bacillati</taxon>
        <taxon>Actinomycetota</taxon>
        <taxon>Actinomycetes</taxon>
        <taxon>Micrococcales</taxon>
        <taxon>Microbacteriaceae</taxon>
        <taxon>Leifsonia</taxon>
    </lineage>
</organism>
<evidence type="ECO:0000313" key="6">
    <source>
        <dbReference type="Proteomes" id="UP001425155"/>
    </source>
</evidence>
<dbReference type="RefSeq" id="WP_342112822.1">
    <property type="nucleotide sequence ID" value="NZ_JBCAUN010000001.1"/>
</dbReference>
<protein>
    <submittedName>
        <fullName evidence="5">TetR/AcrR family transcriptional regulator</fullName>
    </submittedName>
</protein>
<feature type="DNA-binding region" description="H-T-H motif" evidence="2">
    <location>
        <begin position="49"/>
        <end position="68"/>
    </location>
</feature>
<dbReference type="Gene3D" id="1.10.357.10">
    <property type="entry name" value="Tetracycline Repressor, domain 2"/>
    <property type="match status" value="1"/>
</dbReference>
<dbReference type="PANTHER" id="PTHR30055">
    <property type="entry name" value="HTH-TYPE TRANSCRIPTIONAL REGULATOR RUTR"/>
    <property type="match status" value="1"/>
</dbReference>
<accession>A0ABU9W5C0</accession>
<dbReference type="InterPro" id="IPR050109">
    <property type="entry name" value="HTH-type_TetR-like_transc_reg"/>
</dbReference>
<dbReference type="Pfam" id="PF00440">
    <property type="entry name" value="TetR_N"/>
    <property type="match status" value="1"/>
</dbReference>
<evidence type="ECO:0000256" key="1">
    <source>
        <dbReference type="ARBA" id="ARBA00023125"/>
    </source>
</evidence>
<reference evidence="5 6" key="1">
    <citation type="submission" date="2024-03" db="EMBL/GenBank/DDBJ databases">
        <title>YIM 134122 draft genome.</title>
        <authorList>
            <person name="Zuo S."/>
            <person name="Xiong L."/>
        </authorList>
    </citation>
    <scope>NUCLEOTIDE SEQUENCE [LARGE SCALE GENOMIC DNA]</scope>
    <source>
        <strain evidence="5 6">YIM 134122</strain>
    </source>
</reference>
<feature type="region of interest" description="Disordered" evidence="3">
    <location>
        <begin position="1"/>
        <end position="20"/>
    </location>
</feature>
<sequence>MSSMIRSAPSSSSVDDRLPASRIPAAERRELILDAATNVFGELGYAGATTDQVAKAAGISQPYVVRMFGSKENLFVEVMERTGDRILEVFRAAMADTDDPRPVSARIGAAYVDLIEDRGIMLSLMQGFMLGSDPRIGPVARAGFMRIYKALRDEGGFEPVQIREFLAEGMLINTLLATGITESLDEDADAIELLTCTFGDKLALVRDGLAGNPALISSKA</sequence>
<dbReference type="InterPro" id="IPR001647">
    <property type="entry name" value="HTH_TetR"/>
</dbReference>
<comment type="caution">
    <text evidence="5">The sequence shown here is derived from an EMBL/GenBank/DDBJ whole genome shotgun (WGS) entry which is preliminary data.</text>
</comment>
<dbReference type="PANTHER" id="PTHR30055:SF146">
    <property type="entry name" value="HTH-TYPE TRANSCRIPTIONAL DUAL REGULATOR CECR"/>
    <property type="match status" value="1"/>
</dbReference>
<dbReference type="EMBL" id="JBCLVG010000001">
    <property type="protein sequence ID" value="MEN1946376.1"/>
    <property type="molecule type" value="Genomic_DNA"/>
</dbReference>
<dbReference type="PROSITE" id="PS50977">
    <property type="entry name" value="HTH_TETR_2"/>
    <property type="match status" value="1"/>
</dbReference>
<evidence type="ECO:0000259" key="4">
    <source>
        <dbReference type="PROSITE" id="PS50977"/>
    </source>
</evidence>
<evidence type="ECO:0000313" key="5">
    <source>
        <dbReference type="EMBL" id="MEN1946376.1"/>
    </source>
</evidence>
<dbReference type="PRINTS" id="PR00455">
    <property type="entry name" value="HTHTETR"/>
</dbReference>
<dbReference type="SUPFAM" id="SSF46689">
    <property type="entry name" value="Homeodomain-like"/>
    <property type="match status" value="1"/>
</dbReference>
<evidence type="ECO:0000256" key="3">
    <source>
        <dbReference type="SAM" id="MobiDB-lite"/>
    </source>
</evidence>